<sequence length="372" mass="39066">MSRRLLMGAALAAAVLAAGCASSSRPKPAPLESFNAQLAAKPLWNTSVGSLDFALTPAVRGNTLVLAGSAGQVLALQADNGRELWRLNAGTPLSAGVGSDGRFASVVTRDNELLTFESGKLLWRQRLNTRVVTAPLVAGERVFVLGVDRGVQAFDAIDGQQLWKLQRPGEPLTLLQPGVLSPFKDTLLVGQGPRLAGVDPLKGTLRWEVAIAVPRGTNEVERLADLVGPVQRAGDVVCARAFQSAVGCVDAQRAALLWAKSVGGVSAVGGDARQVFGADASDRISAWNAKSGELAWTSDKLLNRDLSGALVLERAVVFGDAQGYVHFLSRDSGQTLQRLSTDSSAVVGSPLRVGDAVVVLTRKGGVYAFRPE</sequence>
<comment type="subcellular location">
    <subcellularLocation>
        <location evidence="4">Cell outer membrane</location>
        <topology evidence="4">Lipid-anchor</topology>
    </subcellularLocation>
</comment>
<accession>A0ABU5IJV3</accession>
<dbReference type="Gene3D" id="2.130.10.10">
    <property type="entry name" value="YVTN repeat-like/Quinoprotein amine dehydrogenase"/>
    <property type="match status" value="1"/>
</dbReference>
<dbReference type="PANTHER" id="PTHR34512">
    <property type="entry name" value="CELL SURFACE PROTEIN"/>
    <property type="match status" value="1"/>
</dbReference>
<evidence type="ECO:0000256" key="4">
    <source>
        <dbReference type="HAMAP-Rule" id="MF_00923"/>
    </source>
</evidence>
<feature type="signal peptide" evidence="5">
    <location>
        <begin position="1"/>
        <end position="23"/>
    </location>
</feature>
<dbReference type="InterPro" id="IPR011047">
    <property type="entry name" value="Quinoprotein_ADH-like_sf"/>
</dbReference>
<dbReference type="PANTHER" id="PTHR34512:SF30">
    <property type="entry name" value="OUTER MEMBRANE PROTEIN ASSEMBLY FACTOR BAMB"/>
    <property type="match status" value="1"/>
</dbReference>
<evidence type="ECO:0000313" key="7">
    <source>
        <dbReference type="EMBL" id="MDZ5459183.1"/>
    </source>
</evidence>
<dbReference type="NCBIfam" id="TIGR03300">
    <property type="entry name" value="assembly_YfgL"/>
    <property type="match status" value="1"/>
</dbReference>
<evidence type="ECO:0000259" key="6">
    <source>
        <dbReference type="Pfam" id="PF13360"/>
    </source>
</evidence>
<dbReference type="Pfam" id="PF13360">
    <property type="entry name" value="PQQ_2"/>
    <property type="match status" value="1"/>
</dbReference>
<dbReference type="InterPro" id="IPR017687">
    <property type="entry name" value="BamB"/>
</dbReference>
<keyword evidence="2 4" id="KW-0472">Membrane</keyword>
<organism evidence="7 8">
    <name type="scientific">Azohydromonas lata</name>
    <dbReference type="NCBI Taxonomy" id="45677"/>
    <lineage>
        <taxon>Bacteria</taxon>
        <taxon>Pseudomonadati</taxon>
        <taxon>Pseudomonadota</taxon>
        <taxon>Betaproteobacteria</taxon>
        <taxon>Burkholderiales</taxon>
        <taxon>Sphaerotilaceae</taxon>
        <taxon>Azohydromonas</taxon>
    </lineage>
</organism>
<proteinExistence type="inferred from homology"/>
<feature type="chain" id="PRO_5045136456" description="Outer membrane protein assembly factor BamB" evidence="5">
    <location>
        <begin position="24"/>
        <end position="372"/>
    </location>
</feature>
<name>A0ABU5IJV3_9BURK</name>
<keyword evidence="1 4" id="KW-0732">Signal</keyword>
<dbReference type="InterPro" id="IPR015943">
    <property type="entry name" value="WD40/YVTN_repeat-like_dom_sf"/>
</dbReference>
<reference evidence="7 8" key="1">
    <citation type="submission" date="2023-11" db="EMBL/GenBank/DDBJ databases">
        <title>Draft genome of Azohydromonas lata strain H1 (DSM1123), a polyhydroxyalkanoate producer.</title>
        <authorList>
            <person name="Traversa D."/>
            <person name="D'Addabbo P."/>
            <person name="Pazzani C."/>
            <person name="Manzari C."/>
            <person name="Chiara M."/>
            <person name="Scrascia M."/>
        </authorList>
    </citation>
    <scope>NUCLEOTIDE SEQUENCE [LARGE SCALE GENOMIC DNA]</scope>
    <source>
        <strain evidence="7 8">H1</strain>
    </source>
</reference>
<evidence type="ECO:0000256" key="2">
    <source>
        <dbReference type="ARBA" id="ARBA00023136"/>
    </source>
</evidence>
<evidence type="ECO:0000256" key="3">
    <source>
        <dbReference type="ARBA" id="ARBA00023237"/>
    </source>
</evidence>
<comment type="similarity">
    <text evidence="4">Belongs to the BamB family.</text>
</comment>
<dbReference type="HAMAP" id="MF_00923">
    <property type="entry name" value="OM_assembly_BamB"/>
    <property type="match status" value="1"/>
</dbReference>
<comment type="subunit">
    <text evidence="4">Part of the Bam complex.</text>
</comment>
<dbReference type="InterPro" id="IPR018391">
    <property type="entry name" value="PQQ_b-propeller_rpt"/>
</dbReference>
<keyword evidence="8" id="KW-1185">Reference proteome</keyword>
<dbReference type="InterPro" id="IPR002372">
    <property type="entry name" value="PQQ_rpt_dom"/>
</dbReference>
<protein>
    <recommendedName>
        <fullName evidence="4">Outer membrane protein assembly factor BamB</fullName>
    </recommendedName>
</protein>
<feature type="domain" description="Pyrrolo-quinoline quinone repeat" evidence="6">
    <location>
        <begin position="70"/>
        <end position="297"/>
    </location>
</feature>
<dbReference type="Proteomes" id="UP001293718">
    <property type="component" value="Unassembled WGS sequence"/>
</dbReference>
<dbReference type="EMBL" id="JAXOJX010000040">
    <property type="protein sequence ID" value="MDZ5459183.1"/>
    <property type="molecule type" value="Genomic_DNA"/>
</dbReference>
<dbReference type="PROSITE" id="PS51257">
    <property type="entry name" value="PROKAR_LIPOPROTEIN"/>
    <property type="match status" value="1"/>
</dbReference>
<keyword evidence="4" id="KW-0564">Palmitate</keyword>
<evidence type="ECO:0000256" key="5">
    <source>
        <dbReference type="SAM" id="SignalP"/>
    </source>
</evidence>
<evidence type="ECO:0000256" key="1">
    <source>
        <dbReference type="ARBA" id="ARBA00022729"/>
    </source>
</evidence>
<evidence type="ECO:0000313" key="8">
    <source>
        <dbReference type="Proteomes" id="UP001293718"/>
    </source>
</evidence>
<dbReference type="SMART" id="SM00564">
    <property type="entry name" value="PQQ"/>
    <property type="match status" value="4"/>
</dbReference>
<comment type="caution">
    <text evidence="7">The sequence shown here is derived from an EMBL/GenBank/DDBJ whole genome shotgun (WGS) entry which is preliminary data.</text>
</comment>
<dbReference type="SUPFAM" id="SSF50998">
    <property type="entry name" value="Quinoprotein alcohol dehydrogenase-like"/>
    <property type="match status" value="1"/>
</dbReference>
<comment type="function">
    <text evidence="4">Part of the outer membrane protein assembly complex, which is involved in assembly and insertion of beta-barrel proteins into the outer membrane.</text>
</comment>
<keyword evidence="3 4" id="KW-0998">Cell outer membrane</keyword>
<gene>
    <name evidence="4 7" type="primary">bamB</name>
    <name evidence="7" type="ORF">SM757_21625</name>
</gene>
<keyword evidence="4" id="KW-0449">Lipoprotein</keyword>
<dbReference type="RefSeq" id="WP_322466995.1">
    <property type="nucleotide sequence ID" value="NZ_JAXOJX010000040.1"/>
</dbReference>